<dbReference type="Gene3D" id="2.30.42.10">
    <property type="match status" value="1"/>
</dbReference>
<proteinExistence type="predicted"/>
<protein>
    <recommendedName>
        <fullName evidence="3">General secretion pathway protein C</fullName>
    </recommendedName>
</protein>
<evidence type="ECO:0008006" key="3">
    <source>
        <dbReference type="Google" id="ProtNLM"/>
    </source>
</evidence>
<dbReference type="RefSeq" id="WP_420904237.1">
    <property type="nucleotide sequence ID" value="NZ_BAAFGK010000002.1"/>
</dbReference>
<reference evidence="1 2" key="2">
    <citation type="submission" date="2024-09" db="EMBL/GenBank/DDBJ databases">
        <title>Draft genome sequence of Candidatus Magnetaquicoccaceae bacterium FCR-1.</title>
        <authorList>
            <person name="Shimoshige H."/>
            <person name="Shimamura S."/>
            <person name="Taoka A."/>
            <person name="Kobayashi H."/>
            <person name="Maekawa T."/>
        </authorList>
    </citation>
    <scope>NUCLEOTIDE SEQUENCE [LARGE SCALE GENOMIC DNA]</scope>
    <source>
        <strain evidence="1 2">FCR-1</strain>
    </source>
</reference>
<name>A0ABQ0C6L7_9PROT</name>
<sequence>MTPTSLNHLGARVAPFLMAACLGLELARLSWLAVPEPQALVQAFPSQSGKSVSVPNRAVSGTTLLEGMRAFNPWETVIVEKEKPVAPPPPVVREEVVESKLELNLIGCMILPQLSWAVLTRKKDPNNQLVLQVGEEVDGAFLKKIERNAVYFDNRGRTERIVMLDGIKPPELAGARPAAERSVQASPSTATLGTIARQEYDALVGKGMGLLAGVNVTPYYQGNDSVGYRVKFADTKTEFIRFGLASDDVIRQINGISVTDAQKMGQLAGQLKGLSTIRIDLIRDNQPKTLEWTIGDGS</sequence>
<gene>
    <name evidence="1" type="ORF">SIID45300_00839</name>
</gene>
<organism evidence="1 2">
    <name type="scientific">Candidatus Magnetaquiglobus chichijimensis</name>
    <dbReference type="NCBI Taxonomy" id="3141448"/>
    <lineage>
        <taxon>Bacteria</taxon>
        <taxon>Pseudomonadati</taxon>
        <taxon>Pseudomonadota</taxon>
        <taxon>Magnetococcia</taxon>
        <taxon>Magnetococcales</taxon>
        <taxon>Candidatus Magnetaquicoccaceae</taxon>
        <taxon>Candidatus Magnetaquiglobus</taxon>
    </lineage>
</organism>
<dbReference type="EMBL" id="BAAFGK010000002">
    <property type="protein sequence ID" value="GAB0056531.1"/>
    <property type="molecule type" value="Genomic_DNA"/>
</dbReference>
<evidence type="ECO:0000313" key="2">
    <source>
        <dbReference type="Proteomes" id="UP001628193"/>
    </source>
</evidence>
<dbReference type="Proteomes" id="UP001628193">
    <property type="component" value="Unassembled WGS sequence"/>
</dbReference>
<keyword evidence="2" id="KW-1185">Reference proteome</keyword>
<evidence type="ECO:0000313" key="1">
    <source>
        <dbReference type="EMBL" id="GAB0056531.1"/>
    </source>
</evidence>
<dbReference type="InterPro" id="IPR036034">
    <property type="entry name" value="PDZ_sf"/>
</dbReference>
<accession>A0ABQ0C6L7</accession>
<dbReference type="Gene3D" id="2.30.30.830">
    <property type="match status" value="1"/>
</dbReference>
<reference evidence="1 2" key="1">
    <citation type="submission" date="2024-05" db="EMBL/GenBank/DDBJ databases">
        <authorList>
            <consortium name="Candidatus Magnetaquicoccaceae bacterium FCR-1 genome sequencing consortium"/>
            <person name="Shimoshige H."/>
            <person name="Shimamura S."/>
            <person name="Taoka A."/>
            <person name="Kobayashi H."/>
            <person name="Maekawa T."/>
        </authorList>
    </citation>
    <scope>NUCLEOTIDE SEQUENCE [LARGE SCALE GENOMIC DNA]</scope>
    <source>
        <strain evidence="1 2">FCR-1</strain>
    </source>
</reference>
<dbReference type="SUPFAM" id="SSF50156">
    <property type="entry name" value="PDZ domain-like"/>
    <property type="match status" value="1"/>
</dbReference>
<comment type="caution">
    <text evidence="1">The sequence shown here is derived from an EMBL/GenBank/DDBJ whole genome shotgun (WGS) entry which is preliminary data.</text>
</comment>